<reference evidence="2" key="1">
    <citation type="journal article" date="2008" name="Nat. Genet.">
        <title>The Pristionchus pacificus genome provides a unique perspective on nematode lifestyle and parasitism.</title>
        <authorList>
            <person name="Dieterich C."/>
            <person name="Clifton S.W."/>
            <person name="Schuster L.N."/>
            <person name="Chinwalla A."/>
            <person name="Delehaunty K."/>
            <person name="Dinkelacker I."/>
            <person name="Fulton L."/>
            <person name="Fulton R."/>
            <person name="Godfrey J."/>
            <person name="Minx P."/>
            <person name="Mitreva M."/>
            <person name="Roeseler W."/>
            <person name="Tian H."/>
            <person name="Witte H."/>
            <person name="Yang S.P."/>
            <person name="Wilson R.K."/>
            <person name="Sommer R.J."/>
        </authorList>
    </citation>
    <scope>NUCLEOTIDE SEQUENCE [LARGE SCALE GENOMIC DNA]</scope>
    <source>
        <strain evidence="2">PS312</strain>
    </source>
</reference>
<sequence>MDSFVMYSMYQILTRLDSHSMLLFSLCLIVSLILQEAQPLSNQEKIQCFAAAHNIVEKETDKKLKKVIGDTLETITDLAMDVMLELNDEQIDRVVNHYFSGSCGDLKTLFQKF</sequence>
<proteinExistence type="predicted"/>
<dbReference type="AlphaFoldDB" id="A0A2A6C390"/>
<evidence type="ECO:0000313" key="1">
    <source>
        <dbReference type="EnsemblMetazoa" id="PPA10938.1"/>
    </source>
</evidence>
<keyword evidence="2" id="KW-1185">Reference proteome</keyword>
<evidence type="ECO:0000313" key="2">
    <source>
        <dbReference type="Proteomes" id="UP000005239"/>
    </source>
</evidence>
<protein>
    <submittedName>
        <fullName evidence="1">Uncharacterized protein</fullName>
    </submittedName>
</protein>
<accession>A0A2A6C390</accession>
<reference evidence="1" key="2">
    <citation type="submission" date="2022-06" db="UniProtKB">
        <authorList>
            <consortium name="EnsemblMetazoa"/>
        </authorList>
    </citation>
    <scope>IDENTIFICATION</scope>
    <source>
        <strain evidence="1">PS312</strain>
    </source>
</reference>
<name>A0A2A6C390_PRIPA</name>
<organism evidence="1 2">
    <name type="scientific">Pristionchus pacificus</name>
    <name type="common">Parasitic nematode worm</name>
    <dbReference type="NCBI Taxonomy" id="54126"/>
    <lineage>
        <taxon>Eukaryota</taxon>
        <taxon>Metazoa</taxon>
        <taxon>Ecdysozoa</taxon>
        <taxon>Nematoda</taxon>
        <taxon>Chromadorea</taxon>
        <taxon>Rhabditida</taxon>
        <taxon>Rhabditina</taxon>
        <taxon>Diplogasteromorpha</taxon>
        <taxon>Diplogasteroidea</taxon>
        <taxon>Neodiplogasteridae</taxon>
        <taxon>Pristionchus</taxon>
    </lineage>
</organism>
<accession>A0A8R1YGY5</accession>
<dbReference type="Proteomes" id="UP000005239">
    <property type="component" value="Unassembled WGS sequence"/>
</dbReference>
<dbReference type="EnsemblMetazoa" id="PPA10938.1">
    <property type="protein sequence ID" value="PPA10938.1"/>
    <property type="gene ID" value="WBGene00100492"/>
</dbReference>
<gene>
    <name evidence="1" type="primary">WBGene00100492</name>
</gene>